<dbReference type="OrthoDB" id="266253at2"/>
<dbReference type="Proteomes" id="UP000070529">
    <property type="component" value="Unassembled WGS sequence"/>
</dbReference>
<protein>
    <recommendedName>
        <fullName evidence="3">Baseplate protein J-like domain-containing protein</fullName>
    </recommendedName>
</protein>
<dbReference type="InterPro" id="IPR011749">
    <property type="entry name" value="CHP02243"/>
</dbReference>
<dbReference type="AlphaFoldDB" id="A0A135IC46"/>
<name>A0A135IC46_9GAMM</name>
<comment type="caution">
    <text evidence="1">The sequence shown here is derived from an EMBL/GenBank/DDBJ whole genome shotgun (WGS) entry which is preliminary data.</text>
</comment>
<sequence length="899" mass="95709">MSNNESHCGACTGTAVLTPKAPQNAPGLTRISYRSGEYHDFFSSMTARLSSSQFGALGTLTSRDSGDFTLALIDAWSASCDVLTFYNEMWLNEAYVNTAMETGSLHELATLIDYVPHPGAAATADLAFTIAAGEGIPEEITVPAGTKVQSTPGQDEKPVIYETLDDLSARAAWNAIRPKLTHSHPLMPTTTRIPLPGTNLNLKPGDAVYFVADNGTQVFATINAVTPVLADIANDPDAEDLTWLQVSTLASEPLVSPASGSVGTVTTVFADTLHEHIGKTLVAGDLANTLSDEALSEKAFFSPILAGSQEVRQVQVFRAKAAIFGHTAPPLDTLHYSLTGTSPVFTKSGSDVIVEDVTTGPYAGRTASTWADAGSLELMDEDSQHHVYLERAVTEIGKGSTVVLIDGDNWSRYSVNDTSDISAAFFSVTGKSSRLTLNSDAHFDTFTVRGTTVFGASEWLTITKPPIMDPLDETSTSLDLHGWYPGLEAGRKVILSGLAAGLGEEPVIATRIIQSVSHALTAEGGTTVTFSETLSAPYLPQSLRIAANVAHATQGESVVEVMGDGNATPHLSFTSKQAPQTFVPAKTATGVKPTMEIRVNKILWKQVPNFLNSSPTDRVYTLRIDESGYSHVSFGDGVLGAMPRKGQQNIRASYRKTLGLEGRVKAGQLNLLMSQPLGVEAVKNLLAAEGGANPESGDEMRISAPLSCRTLGRVVSLTDYADFARAFGGIAKATSQWLHSSKGPQVIVTVAAEDGVQVPEGSDLHNTLTDALIAAGDPFARFTLRSFRQTFFRLGVKLKVHPDYLSDDVKVRAEAMLREQLSFEARDFGQPVFASEIIALLHDVDGVDAVVIERLYTGTTPSRSDGIAASMAENLSGDVVGASILSLHPGALDYLETSL</sequence>
<dbReference type="STRING" id="294935.ATN88_04660"/>
<evidence type="ECO:0000313" key="1">
    <source>
        <dbReference type="EMBL" id="KXF83030.1"/>
    </source>
</evidence>
<dbReference type="EMBL" id="LNTY01000006">
    <property type="protein sequence ID" value="KXF83030.1"/>
    <property type="molecule type" value="Genomic_DNA"/>
</dbReference>
<keyword evidence="2" id="KW-1185">Reference proteome</keyword>
<accession>A0A135IC46</accession>
<organism evidence="1 2">
    <name type="scientific">Enterovibrio coralii</name>
    <dbReference type="NCBI Taxonomy" id="294935"/>
    <lineage>
        <taxon>Bacteria</taxon>
        <taxon>Pseudomonadati</taxon>
        <taxon>Pseudomonadota</taxon>
        <taxon>Gammaproteobacteria</taxon>
        <taxon>Vibrionales</taxon>
        <taxon>Vibrionaceae</taxon>
        <taxon>Enterovibrio</taxon>
    </lineage>
</organism>
<evidence type="ECO:0008006" key="3">
    <source>
        <dbReference type="Google" id="ProtNLM"/>
    </source>
</evidence>
<gene>
    <name evidence="1" type="ORF">ATN88_04660</name>
</gene>
<proteinExistence type="predicted"/>
<reference evidence="1 2" key="1">
    <citation type="submission" date="2015-11" db="EMBL/GenBank/DDBJ databases">
        <title>Genomic Taxonomy of the Vibrionaceae.</title>
        <authorList>
            <person name="Gomez-Gil B."/>
            <person name="Enciso-Ibarra J."/>
        </authorList>
    </citation>
    <scope>NUCLEOTIDE SEQUENCE [LARGE SCALE GENOMIC DNA]</scope>
    <source>
        <strain evidence="1 2">CAIM 912</strain>
    </source>
</reference>
<dbReference type="NCBIfam" id="TIGR02243">
    <property type="entry name" value="putative baseplate assembly protein"/>
    <property type="match status" value="1"/>
</dbReference>
<dbReference type="RefSeq" id="WP_067410429.1">
    <property type="nucleotide sequence ID" value="NZ_LNTY01000006.1"/>
</dbReference>
<evidence type="ECO:0000313" key="2">
    <source>
        <dbReference type="Proteomes" id="UP000070529"/>
    </source>
</evidence>